<dbReference type="FunCoup" id="A0A7R8V6F4">
    <property type="interactions" value="1682"/>
</dbReference>
<dbReference type="Proteomes" id="UP000594454">
    <property type="component" value="Chromosome 6"/>
</dbReference>
<dbReference type="OMA" id="IHDSYSM"/>
<name>A0A7R8V6F4_HERIL</name>
<evidence type="ECO:0000256" key="7">
    <source>
        <dbReference type="SAM" id="MobiDB-lite"/>
    </source>
</evidence>
<proteinExistence type="inferred from homology"/>
<dbReference type="PANTHER" id="PTHR21428">
    <property type="entry name" value="MEDIATOR OF RNA POLYMERASE II TRANSCRIPTION SUBUNIT 7"/>
    <property type="match status" value="1"/>
</dbReference>
<dbReference type="InterPro" id="IPR044888">
    <property type="entry name" value="Mediatior_Med7_sf"/>
</dbReference>
<protein>
    <recommendedName>
        <fullName evidence="6">Mediator of RNA polymerase II transcription subunit 7</fullName>
    </recommendedName>
</protein>
<dbReference type="Pfam" id="PF05983">
    <property type="entry name" value="Med7"/>
    <property type="match status" value="1"/>
</dbReference>
<dbReference type="InterPro" id="IPR037212">
    <property type="entry name" value="Med7/Med21-like"/>
</dbReference>
<reference evidence="8 9" key="1">
    <citation type="submission" date="2020-11" db="EMBL/GenBank/DDBJ databases">
        <authorList>
            <person name="Wallbank WR R."/>
            <person name="Pardo Diaz C."/>
            <person name="Kozak K."/>
            <person name="Martin S."/>
            <person name="Jiggins C."/>
            <person name="Moest M."/>
            <person name="Warren A I."/>
            <person name="Generalovic N T."/>
            <person name="Byers J.R.P. K."/>
            <person name="Montejo-Kovacevich G."/>
            <person name="Yen C E."/>
        </authorList>
    </citation>
    <scope>NUCLEOTIDE SEQUENCE [LARGE SCALE GENOMIC DNA]</scope>
</reference>
<dbReference type="GO" id="GO:0070847">
    <property type="term" value="C:core mediator complex"/>
    <property type="evidence" value="ECO:0007669"/>
    <property type="project" value="TreeGrafter"/>
</dbReference>
<keyword evidence="5 6" id="KW-0539">Nucleus</keyword>
<evidence type="ECO:0000256" key="2">
    <source>
        <dbReference type="ARBA" id="ARBA00009994"/>
    </source>
</evidence>
<evidence type="ECO:0000256" key="4">
    <source>
        <dbReference type="ARBA" id="ARBA00023163"/>
    </source>
</evidence>
<dbReference type="AlphaFoldDB" id="A0A7R8V6F4"/>
<gene>
    <name evidence="8" type="ORF">HERILL_LOCUS15955</name>
</gene>
<dbReference type="PANTHER" id="PTHR21428:SF11">
    <property type="entry name" value="MEDIATOR OF RNA POLYMERASE II TRANSCRIPTION SUBUNIT 7"/>
    <property type="match status" value="1"/>
</dbReference>
<comment type="similarity">
    <text evidence="2 6">Belongs to the Mediator complex subunit 7 family.</text>
</comment>
<keyword evidence="4 6" id="KW-0804">Transcription</keyword>
<evidence type="ECO:0000256" key="6">
    <source>
        <dbReference type="RuleBase" id="RU364060"/>
    </source>
</evidence>
<dbReference type="GO" id="GO:0003712">
    <property type="term" value="F:transcription coregulator activity"/>
    <property type="evidence" value="ECO:0007669"/>
    <property type="project" value="InterPro"/>
</dbReference>
<keyword evidence="9" id="KW-1185">Reference proteome</keyword>
<dbReference type="OrthoDB" id="10253553at2759"/>
<feature type="region of interest" description="Disordered" evidence="7">
    <location>
        <begin position="180"/>
        <end position="202"/>
    </location>
</feature>
<comment type="subunit">
    <text evidence="6">Component of the Mediator complex.</text>
</comment>
<evidence type="ECO:0000313" key="9">
    <source>
        <dbReference type="Proteomes" id="UP000594454"/>
    </source>
</evidence>
<dbReference type="InParanoid" id="A0A7R8V6F4"/>
<dbReference type="GO" id="GO:0006357">
    <property type="term" value="P:regulation of transcription by RNA polymerase II"/>
    <property type="evidence" value="ECO:0007669"/>
    <property type="project" value="InterPro"/>
</dbReference>
<organism evidence="8 9">
    <name type="scientific">Hermetia illucens</name>
    <name type="common">Black soldier fly</name>
    <dbReference type="NCBI Taxonomy" id="343691"/>
    <lineage>
        <taxon>Eukaryota</taxon>
        <taxon>Metazoa</taxon>
        <taxon>Ecdysozoa</taxon>
        <taxon>Arthropoda</taxon>
        <taxon>Hexapoda</taxon>
        <taxon>Insecta</taxon>
        <taxon>Pterygota</taxon>
        <taxon>Neoptera</taxon>
        <taxon>Endopterygota</taxon>
        <taxon>Diptera</taxon>
        <taxon>Brachycera</taxon>
        <taxon>Stratiomyomorpha</taxon>
        <taxon>Stratiomyidae</taxon>
        <taxon>Hermetiinae</taxon>
        <taxon>Hermetia</taxon>
    </lineage>
</organism>
<dbReference type="Gene3D" id="6.10.140.200">
    <property type="match status" value="1"/>
</dbReference>
<dbReference type="SUPFAM" id="SSF140718">
    <property type="entry name" value="Mediator hinge subcomplex-like"/>
    <property type="match status" value="1"/>
</dbReference>
<evidence type="ECO:0000256" key="5">
    <source>
        <dbReference type="ARBA" id="ARBA00023242"/>
    </source>
</evidence>
<accession>A0A7R8V6F4</accession>
<evidence type="ECO:0000256" key="3">
    <source>
        <dbReference type="ARBA" id="ARBA00023015"/>
    </source>
</evidence>
<dbReference type="EMBL" id="LR899014">
    <property type="protein sequence ID" value="CAD7093683.1"/>
    <property type="molecule type" value="Genomic_DNA"/>
</dbReference>
<dbReference type="InterPro" id="IPR009244">
    <property type="entry name" value="Mediatior_Med7"/>
</dbReference>
<evidence type="ECO:0000313" key="8">
    <source>
        <dbReference type="EMBL" id="CAD7093683.1"/>
    </source>
</evidence>
<keyword evidence="3 6" id="KW-0805">Transcription regulation</keyword>
<comment type="subcellular location">
    <subcellularLocation>
        <location evidence="1 6">Nucleus</location>
    </subcellularLocation>
</comment>
<evidence type="ECO:0000256" key="1">
    <source>
        <dbReference type="ARBA" id="ARBA00004123"/>
    </source>
</evidence>
<keyword evidence="6" id="KW-0010">Activator</keyword>
<comment type="function">
    <text evidence="6">Component of the Mediator complex, a coactivator involved in the regulated transcription of nearly all RNA polymerase II-dependent genes. Mediator functions as a bridge to convey information from gene-specific regulatory proteins to the basal RNA polymerase II transcription machinery.</text>
</comment>
<dbReference type="GO" id="GO:0016592">
    <property type="term" value="C:mediator complex"/>
    <property type="evidence" value="ECO:0007669"/>
    <property type="project" value="InterPro"/>
</dbReference>
<sequence>MANPETTQVMSLPLPPAQYINLYTDENIRKNRAPRPPPPNLDTYSMFGNIYSNDEMIRSLESQGIKRLIPQHFDRRKELKKLNHSLFVNFLDLIDLLVHFPDSPRRTEKIEDLSILFVHIHHLLNEFRPHQARETLRVMMEMQKRQRVETALRFQKHLDRVKEIVKNAFAALPDPVDNESNLSDSIKMELDGDSNSSDNNIDGCHPLDRLMCKIADKIQ</sequence>